<evidence type="ECO:0000259" key="1">
    <source>
        <dbReference type="Pfam" id="PF01764"/>
    </source>
</evidence>
<evidence type="ECO:0000313" key="3">
    <source>
        <dbReference type="Proteomes" id="UP000078406"/>
    </source>
</evidence>
<feature type="domain" description="Fungal lipase-type" evidence="1">
    <location>
        <begin position="89"/>
        <end position="216"/>
    </location>
</feature>
<dbReference type="InterPro" id="IPR051218">
    <property type="entry name" value="Sec_MonoDiacylglyc_Lipase"/>
</dbReference>
<protein>
    <submittedName>
        <fullName evidence="2">Lipase</fullName>
    </submittedName>
</protein>
<dbReference type="SUPFAM" id="SSF53474">
    <property type="entry name" value="alpha/beta-Hydrolases"/>
    <property type="match status" value="1"/>
</dbReference>
<gene>
    <name evidence="2" type="ORF">APB76_07445</name>
</gene>
<dbReference type="PANTHER" id="PTHR45856">
    <property type="entry name" value="ALPHA/BETA-HYDROLASES SUPERFAMILY PROTEIN"/>
    <property type="match status" value="1"/>
</dbReference>
<dbReference type="GO" id="GO:0006629">
    <property type="term" value="P:lipid metabolic process"/>
    <property type="evidence" value="ECO:0007669"/>
    <property type="project" value="InterPro"/>
</dbReference>
<name>A0A177Y2M1_9VIBR</name>
<sequence>MWFNISTSMEAIMNTVSPYKTILDQGNAYWMARLAKEVYKKTSSNNQMPDEDMILTSIKNDDDRFISVFGVDNNSAQAALIEHDEYLCITFRGTNEVADWLDNINAFSTNELFGEFHRGFYQSVEDVWPKLDSKCKALQKEKKRPLFFAGHSLGGAMATIAAAKYIHEDKPFTSVYTFGQPRALTRVTSQFFNVECKNRFFRFHNNNDIVTRVPARLMGYSHVGSYLYISEEKLIHQDPGFWFRFVDYFDGALSALREKGIDGVEDHDMGRYLEAIEKWDLE</sequence>
<dbReference type="PANTHER" id="PTHR45856:SF24">
    <property type="entry name" value="FUNGAL LIPASE-LIKE DOMAIN-CONTAINING PROTEIN"/>
    <property type="match status" value="1"/>
</dbReference>
<dbReference type="EMBL" id="LLEI02000021">
    <property type="protein sequence ID" value="OAJ95108.1"/>
    <property type="molecule type" value="Genomic_DNA"/>
</dbReference>
<organism evidence="2 3">
    <name type="scientific">Vibrio bivalvicida</name>
    <dbReference type="NCBI Taxonomy" id="1276888"/>
    <lineage>
        <taxon>Bacteria</taxon>
        <taxon>Pseudomonadati</taxon>
        <taxon>Pseudomonadota</taxon>
        <taxon>Gammaproteobacteria</taxon>
        <taxon>Vibrionales</taxon>
        <taxon>Vibrionaceae</taxon>
        <taxon>Vibrio</taxon>
        <taxon>Vibrio oreintalis group</taxon>
    </lineage>
</organism>
<reference evidence="2 3" key="1">
    <citation type="journal article" date="2016" name="Syst. Appl. Microbiol.">
        <title>Vibrio bivalvicida sp. nov., a novel larval pathogen for bivalve molluscs reared in a hatchery.</title>
        <authorList>
            <person name="Dubert J."/>
            <person name="Romalde J.L."/>
            <person name="Prado S."/>
            <person name="Barja J.L."/>
        </authorList>
    </citation>
    <scope>NUCLEOTIDE SEQUENCE [LARGE SCALE GENOMIC DNA]</scope>
    <source>
        <strain evidence="2 3">605</strain>
    </source>
</reference>
<dbReference type="CDD" id="cd00519">
    <property type="entry name" value="Lipase_3"/>
    <property type="match status" value="1"/>
</dbReference>
<comment type="caution">
    <text evidence="2">The sequence shown here is derived from an EMBL/GenBank/DDBJ whole genome shotgun (WGS) entry which is preliminary data.</text>
</comment>
<dbReference type="InterPro" id="IPR029058">
    <property type="entry name" value="AB_hydrolase_fold"/>
</dbReference>
<dbReference type="Proteomes" id="UP000078406">
    <property type="component" value="Unassembled WGS sequence"/>
</dbReference>
<dbReference type="AlphaFoldDB" id="A0A177Y2M1"/>
<dbReference type="Gene3D" id="3.40.50.1820">
    <property type="entry name" value="alpha/beta hydrolase"/>
    <property type="match status" value="1"/>
</dbReference>
<evidence type="ECO:0000313" key="2">
    <source>
        <dbReference type="EMBL" id="OAJ95108.1"/>
    </source>
</evidence>
<dbReference type="Pfam" id="PF01764">
    <property type="entry name" value="Lipase_3"/>
    <property type="match status" value="1"/>
</dbReference>
<accession>A0A177Y2M1</accession>
<dbReference type="InterPro" id="IPR002921">
    <property type="entry name" value="Fungal_lipase-type"/>
</dbReference>
<proteinExistence type="predicted"/>